<organism evidence="1 2">
    <name type="scientific">Candidatus Anaerobiospirillum merdipullorum</name>
    <dbReference type="NCBI Taxonomy" id="2838450"/>
    <lineage>
        <taxon>Bacteria</taxon>
        <taxon>Pseudomonadati</taxon>
        <taxon>Pseudomonadota</taxon>
        <taxon>Gammaproteobacteria</taxon>
        <taxon>Aeromonadales</taxon>
        <taxon>Succinivibrionaceae</taxon>
        <taxon>Anaerobiospirillum</taxon>
    </lineage>
</organism>
<name>A0A9E2NRN8_9GAMM</name>
<proteinExistence type="predicted"/>
<sequence>MSVGGINGLGIGGDFYTNGAEGTSGSAPTKPSADQEQVPINRLGVSDDQELDLEARDVSFSRESLESANTVCASFWGSVLALIQDMTSDMIRDNRQIVYESQMMSADTMEKQADKMRDAALISLVTGICQGVFQIGAGAAQLGTTLKGLSAISEMGKAAKAADAVDGTEVTKSYESLLTRGLNVLKDPKLGETASSML</sequence>
<gene>
    <name evidence="1" type="ORF">IAA31_02285</name>
</gene>
<dbReference type="Proteomes" id="UP000824150">
    <property type="component" value="Unassembled WGS sequence"/>
</dbReference>
<accession>A0A9E2NRN8</accession>
<evidence type="ECO:0000313" key="2">
    <source>
        <dbReference type="Proteomes" id="UP000824150"/>
    </source>
</evidence>
<reference evidence="1" key="2">
    <citation type="submission" date="2021-04" db="EMBL/GenBank/DDBJ databases">
        <authorList>
            <person name="Gilroy R."/>
        </authorList>
    </citation>
    <scope>NUCLEOTIDE SEQUENCE</scope>
    <source>
        <strain evidence="1">687</strain>
    </source>
</reference>
<reference evidence="1" key="1">
    <citation type="journal article" date="2021" name="PeerJ">
        <title>Extensive microbial diversity within the chicken gut microbiome revealed by metagenomics and culture.</title>
        <authorList>
            <person name="Gilroy R."/>
            <person name="Ravi A."/>
            <person name="Getino M."/>
            <person name="Pursley I."/>
            <person name="Horton D.L."/>
            <person name="Alikhan N.F."/>
            <person name="Baker D."/>
            <person name="Gharbi K."/>
            <person name="Hall N."/>
            <person name="Watson M."/>
            <person name="Adriaenssens E.M."/>
            <person name="Foster-Nyarko E."/>
            <person name="Jarju S."/>
            <person name="Secka A."/>
            <person name="Antonio M."/>
            <person name="Oren A."/>
            <person name="Chaudhuri R.R."/>
            <person name="La Ragione R."/>
            <person name="Hildebrand F."/>
            <person name="Pallen M.J."/>
        </authorList>
    </citation>
    <scope>NUCLEOTIDE SEQUENCE</scope>
    <source>
        <strain evidence="1">687</strain>
    </source>
</reference>
<evidence type="ECO:0000313" key="1">
    <source>
        <dbReference type="EMBL" id="MBU3826307.1"/>
    </source>
</evidence>
<dbReference type="AlphaFoldDB" id="A0A9E2NRN8"/>
<protein>
    <submittedName>
        <fullName evidence="1">Uncharacterized protein</fullName>
    </submittedName>
</protein>
<dbReference type="EMBL" id="JAHLFG010000027">
    <property type="protein sequence ID" value="MBU3826307.1"/>
    <property type="molecule type" value="Genomic_DNA"/>
</dbReference>
<comment type="caution">
    <text evidence="1">The sequence shown here is derived from an EMBL/GenBank/DDBJ whole genome shotgun (WGS) entry which is preliminary data.</text>
</comment>